<keyword evidence="3" id="KW-0804">Transcription</keyword>
<dbReference type="InterPro" id="IPR036388">
    <property type="entry name" value="WH-like_DNA-bd_sf"/>
</dbReference>
<dbReference type="Gene3D" id="1.10.10.10">
    <property type="entry name" value="Winged helix-like DNA-binding domain superfamily/Winged helix DNA-binding domain"/>
    <property type="match status" value="1"/>
</dbReference>
<keyword evidence="6" id="KW-1185">Reference proteome</keyword>
<evidence type="ECO:0000313" key="6">
    <source>
        <dbReference type="Proteomes" id="UP000247476"/>
    </source>
</evidence>
<accession>A0A2V5L2J7</accession>
<evidence type="ECO:0000313" key="5">
    <source>
        <dbReference type="EMBL" id="PYI56926.1"/>
    </source>
</evidence>
<dbReference type="PANTHER" id="PTHR33154">
    <property type="entry name" value="TRANSCRIPTIONAL REGULATOR, ARSR FAMILY"/>
    <property type="match status" value="1"/>
</dbReference>
<dbReference type="InterPro" id="IPR051081">
    <property type="entry name" value="HTH_MetalResp_TranReg"/>
</dbReference>
<dbReference type="AlphaFoldDB" id="A0A2V5L2J7"/>
<dbReference type="InterPro" id="IPR001845">
    <property type="entry name" value="HTH_ArsR_DNA-bd_dom"/>
</dbReference>
<keyword evidence="1" id="KW-0805">Transcription regulation</keyword>
<dbReference type="SMART" id="SM00418">
    <property type="entry name" value="HTH_ARSR"/>
    <property type="match status" value="1"/>
</dbReference>
<dbReference type="CDD" id="cd00090">
    <property type="entry name" value="HTH_ARSR"/>
    <property type="match status" value="1"/>
</dbReference>
<organism evidence="5 6">
    <name type="scientific">Paenibacillus flagellatus</name>
    <dbReference type="NCBI Taxonomy" id="2211139"/>
    <lineage>
        <taxon>Bacteria</taxon>
        <taxon>Bacillati</taxon>
        <taxon>Bacillota</taxon>
        <taxon>Bacilli</taxon>
        <taxon>Bacillales</taxon>
        <taxon>Paenibacillaceae</taxon>
        <taxon>Paenibacillus</taxon>
    </lineage>
</organism>
<dbReference type="PROSITE" id="PS50987">
    <property type="entry name" value="HTH_ARSR_2"/>
    <property type="match status" value="1"/>
</dbReference>
<dbReference type="GO" id="GO:0003677">
    <property type="term" value="F:DNA binding"/>
    <property type="evidence" value="ECO:0007669"/>
    <property type="project" value="UniProtKB-KW"/>
</dbReference>
<reference evidence="5 6" key="1">
    <citation type="submission" date="2018-05" db="EMBL/GenBank/DDBJ databases">
        <title>Paenibacillus flagellatus sp. nov., isolated from selenium mineral soil.</title>
        <authorList>
            <person name="Dai X."/>
        </authorList>
    </citation>
    <scope>NUCLEOTIDE SEQUENCE [LARGE SCALE GENOMIC DNA]</scope>
    <source>
        <strain evidence="5 6">DXL2</strain>
    </source>
</reference>
<dbReference type="EMBL" id="QJVJ01000001">
    <property type="protein sequence ID" value="PYI56926.1"/>
    <property type="molecule type" value="Genomic_DNA"/>
</dbReference>
<proteinExistence type="predicted"/>
<feature type="domain" description="HTH arsR-type" evidence="4">
    <location>
        <begin position="45"/>
        <end position="151"/>
    </location>
</feature>
<gene>
    <name evidence="5" type="ORF">DLM86_00290</name>
</gene>
<keyword evidence="2" id="KW-0238">DNA-binding</keyword>
<protein>
    <recommendedName>
        <fullName evidence="4">HTH arsR-type domain-containing protein</fullName>
    </recommendedName>
</protein>
<evidence type="ECO:0000259" key="4">
    <source>
        <dbReference type="PROSITE" id="PS50987"/>
    </source>
</evidence>
<dbReference type="Proteomes" id="UP000247476">
    <property type="component" value="Unassembled WGS sequence"/>
</dbReference>
<dbReference type="InterPro" id="IPR011991">
    <property type="entry name" value="ArsR-like_HTH"/>
</dbReference>
<name>A0A2V5L2J7_9BACL</name>
<dbReference type="InterPro" id="IPR036390">
    <property type="entry name" value="WH_DNA-bd_sf"/>
</dbReference>
<comment type="caution">
    <text evidence="5">The sequence shown here is derived from an EMBL/GenBank/DDBJ whole genome shotgun (WGS) entry which is preliminary data.</text>
</comment>
<evidence type="ECO:0000256" key="3">
    <source>
        <dbReference type="ARBA" id="ARBA00023163"/>
    </source>
</evidence>
<sequence>MKPSLLIGKHESITPLFQFFLKCFEVIIFQKKLNCQEEGDIIFSMRQYDEFSVAQAAKVLSDPIRLHILRLLKEGRREFYQSPVCSANAHAICPEDLKLGLGDISSSKLSYHLKELKDAGFIQECREGKRIYYLLQPDRFKSLIDSLRGFC</sequence>
<evidence type="ECO:0000256" key="2">
    <source>
        <dbReference type="ARBA" id="ARBA00023125"/>
    </source>
</evidence>
<dbReference type="SUPFAM" id="SSF46785">
    <property type="entry name" value="Winged helix' DNA-binding domain"/>
    <property type="match status" value="1"/>
</dbReference>
<evidence type="ECO:0000256" key="1">
    <source>
        <dbReference type="ARBA" id="ARBA00023015"/>
    </source>
</evidence>
<dbReference type="GO" id="GO:0003700">
    <property type="term" value="F:DNA-binding transcription factor activity"/>
    <property type="evidence" value="ECO:0007669"/>
    <property type="project" value="InterPro"/>
</dbReference>
<dbReference type="PANTHER" id="PTHR33154:SF18">
    <property type="entry name" value="ARSENICAL RESISTANCE OPERON REPRESSOR"/>
    <property type="match status" value="1"/>
</dbReference>